<organism evidence="1 2">
    <name type="scientific">Teratosphaeria destructans</name>
    <dbReference type="NCBI Taxonomy" id="418781"/>
    <lineage>
        <taxon>Eukaryota</taxon>
        <taxon>Fungi</taxon>
        <taxon>Dikarya</taxon>
        <taxon>Ascomycota</taxon>
        <taxon>Pezizomycotina</taxon>
        <taxon>Dothideomycetes</taxon>
        <taxon>Dothideomycetidae</taxon>
        <taxon>Mycosphaerellales</taxon>
        <taxon>Teratosphaeriaceae</taxon>
        <taxon>Teratosphaeria</taxon>
    </lineage>
</organism>
<sequence length="114" mass="12814">MTPWLHQHSEGFRRKSPRRIPHRSAAFRTRGKMKLIWLLPLLASSVLGFVDKGWRCFPPIFSAPKSFGVCFPPLELQNKGVPPKSCGIELMCPEKDAYCDPDWNGGEKADCAGD</sequence>
<dbReference type="AlphaFoldDB" id="A0A9W7SR25"/>
<evidence type="ECO:0000313" key="2">
    <source>
        <dbReference type="Proteomes" id="UP001138500"/>
    </source>
</evidence>
<comment type="caution">
    <text evidence="1">The sequence shown here is derived from an EMBL/GenBank/DDBJ whole genome shotgun (WGS) entry which is preliminary data.</text>
</comment>
<proteinExistence type="predicted"/>
<reference evidence="1 2" key="1">
    <citation type="journal article" date="2018" name="IMA Fungus">
        <title>IMA Genome-F 10: Nine draft genome sequences of Claviceps purpurea s.lat., including C. arundinis, C. humidiphila, and C. cf. spartinae, pseudomolecules for the pitch canker pathogen Fusarium circinatum, draft genome of Davidsoniella eucalypti, Grosmannia galeiformis, Quambalaria eucalypti, and Teratosphaeria destructans.</title>
        <authorList>
            <person name="Wingfield B.D."/>
            <person name="Liu M."/>
            <person name="Nguyen H.D."/>
            <person name="Lane F.A."/>
            <person name="Morgan S.W."/>
            <person name="De Vos L."/>
            <person name="Wilken P.M."/>
            <person name="Duong T.A."/>
            <person name="Aylward J."/>
            <person name="Coetzee M.P."/>
            <person name="Dadej K."/>
            <person name="De Beer Z.W."/>
            <person name="Findlay W."/>
            <person name="Havenga M."/>
            <person name="Kolarik M."/>
            <person name="Menzies J.G."/>
            <person name="Naidoo K."/>
            <person name="Pochopski O."/>
            <person name="Shoukouhi P."/>
            <person name="Santana Q.C."/>
            <person name="Seifert K.A."/>
            <person name="Soal N."/>
            <person name="Steenkamp E.T."/>
            <person name="Tatham C.T."/>
            <person name="van der Nest M.A."/>
            <person name="Wingfield M.J."/>
        </authorList>
    </citation>
    <scope>NUCLEOTIDE SEQUENCE [LARGE SCALE GENOMIC DNA]</scope>
    <source>
        <strain evidence="1">CMW44962</strain>
    </source>
</reference>
<accession>A0A9W7SR25</accession>
<gene>
    <name evidence="1" type="ORF">Tdes44962_MAKER03181</name>
</gene>
<dbReference type="OrthoDB" id="10370906at2759"/>
<dbReference type="EMBL" id="RIBY02001934">
    <property type="protein sequence ID" value="KAH9826950.1"/>
    <property type="molecule type" value="Genomic_DNA"/>
</dbReference>
<keyword evidence="2" id="KW-1185">Reference proteome</keyword>
<evidence type="ECO:0000313" key="1">
    <source>
        <dbReference type="EMBL" id="KAH9826950.1"/>
    </source>
</evidence>
<protein>
    <submittedName>
        <fullName evidence="1">Uncharacterized protein</fullName>
    </submittedName>
</protein>
<reference evidence="1 2" key="2">
    <citation type="journal article" date="2021" name="Curr. Genet.">
        <title>Genetic response to nitrogen starvation in the aggressive Eucalyptus foliar pathogen Teratosphaeria destructans.</title>
        <authorList>
            <person name="Havenga M."/>
            <person name="Wingfield B.D."/>
            <person name="Wingfield M.J."/>
            <person name="Dreyer L.L."/>
            <person name="Roets F."/>
            <person name="Aylward J."/>
        </authorList>
    </citation>
    <scope>NUCLEOTIDE SEQUENCE [LARGE SCALE GENOMIC DNA]</scope>
    <source>
        <strain evidence="1">CMW44962</strain>
    </source>
</reference>
<name>A0A9W7SR25_9PEZI</name>
<dbReference type="Proteomes" id="UP001138500">
    <property type="component" value="Unassembled WGS sequence"/>
</dbReference>